<protein>
    <submittedName>
        <fullName evidence="6">Arylsulfatase</fullName>
    </submittedName>
</protein>
<proteinExistence type="inferred from homology"/>
<comment type="similarity">
    <text evidence="1">Belongs to the sulfatase family.</text>
</comment>
<evidence type="ECO:0000256" key="3">
    <source>
        <dbReference type="ARBA" id="ARBA00022801"/>
    </source>
</evidence>
<dbReference type="EMBL" id="JADLZT010000004">
    <property type="protein sequence ID" value="MBF6024142.1"/>
    <property type="molecule type" value="Genomic_DNA"/>
</dbReference>
<dbReference type="InterPro" id="IPR024607">
    <property type="entry name" value="Sulfatase_CS"/>
</dbReference>
<accession>A0ABS0B8S8</accession>
<name>A0ABS0B8S8_9GAMM</name>
<dbReference type="InterPro" id="IPR000917">
    <property type="entry name" value="Sulfatase_N"/>
</dbReference>
<keyword evidence="4" id="KW-0106">Calcium</keyword>
<organism evidence="6 7">
    <name type="scientific">Lysobacter niastensis</name>
    <dbReference type="NCBI Taxonomy" id="380629"/>
    <lineage>
        <taxon>Bacteria</taxon>
        <taxon>Pseudomonadati</taxon>
        <taxon>Pseudomonadota</taxon>
        <taxon>Gammaproteobacteria</taxon>
        <taxon>Lysobacterales</taxon>
        <taxon>Lysobacteraceae</taxon>
        <taxon>Lysobacter</taxon>
    </lineage>
</organism>
<dbReference type="PROSITE" id="PS00149">
    <property type="entry name" value="SULFATASE_2"/>
    <property type="match status" value="1"/>
</dbReference>
<dbReference type="Proteomes" id="UP001429984">
    <property type="component" value="Unassembled WGS sequence"/>
</dbReference>
<keyword evidence="3" id="KW-0378">Hydrolase</keyword>
<reference evidence="6 7" key="1">
    <citation type="submission" date="2020-11" db="EMBL/GenBank/DDBJ databases">
        <title>Draft Genome Sequence and Secondary Metabolite Biosynthetic Potential of the Lysobacter niastensis Type strain DSM 18481.</title>
        <authorList>
            <person name="Turrini P."/>
            <person name="Artuso I."/>
            <person name="Tescari M."/>
            <person name="Lugli G.A."/>
            <person name="Frangipani E."/>
            <person name="Ventura M."/>
            <person name="Visca P."/>
        </authorList>
    </citation>
    <scope>NUCLEOTIDE SEQUENCE [LARGE SCALE GENOMIC DNA]</scope>
    <source>
        <strain evidence="6 7">DSM 18481</strain>
    </source>
</reference>
<keyword evidence="7" id="KW-1185">Reference proteome</keyword>
<evidence type="ECO:0000259" key="5">
    <source>
        <dbReference type="Pfam" id="PF00884"/>
    </source>
</evidence>
<dbReference type="PANTHER" id="PTHR42693:SF53">
    <property type="entry name" value="ENDO-4-O-SULFATASE"/>
    <property type="match status" value="1"/>
</dbReference>
<dbReference type="InterPro" id="IPR017850">
    <property type="entry name" value="Alkaline_phosphatase_core_sf"/>
</dbReference>
<dbReference type="CDD" id="cd16142">
    <property type="entry name" value="ARS_like"/>
    <property type="match status" value="1"/>
</dbReference>
<evidence type="ECO:0000313" key="6">
    <source>
        <dbReference type="EMBL" id="MBF6024142.1"/>
    </source>
</evidence>
<dbReference type="Gene3D" id="3.40.720.10">
    <property type="entry name" value="Alkaline Phosphatase, subunit A"/>
    <property type="match status" value="1"/>
</dbReference>
<gene>
    <name evidence="6" type="ORF">IU514_08870</name>
</gene>
<dbReference type="PANTHER" id="PTHR42693">
    <property type="entry name" value="ARYLSULFATASE FAMILY MEMBER"/>
    <property type="match status" value="1"/>
</dbReference>
<comment type="caution">
    <text evidence="6">The sequence shown here is derived from an EMBL/GenBank/DDBJ whole genome shotgun (WGS) entry which is preliminary data.</text>
</comment>
<evidence type="ECO:0000256" key="4">
    <source>
        <dbReference type="ARBA" id="ARBA00022837"/>
    </source>
</evidence>
<dbReference type="Gene3D" id="3.30.1120.10">
    <property type="match status" value="1"/>
</dbReference>
<keyword evidence="2" id="KW-0479">Metal-binding</keyword>
<dbReference type="SUPFAM" id="SSF53649">
    <property type="entry name" value="Alkaline phosphatase-like"/>
    <property type="match status" value="1"/>
</dbReference>
<evidence type="ECO:0000313" key="7">
    <source>
        <dbReference type="Proteomes" id="UP001429984"/>
    </source>
</evidence>
<dbReference type="InterPro" id="IPR050738">
    <property type="entry name" value="Sulfatase"/>
</dbReference>
<dbReference type="Pfam" id="PF14707">
    <property type="entry name" value="Sulfatase_C"/>
    <property type="match status" value="1"/>
</dbReference>
<sequence length="529" mass="58100">MHSRTLDGTGCEVGGFGWTESDVSERTSTLSKAERTRDNLEPAVPHVDQANAAQQKLDALFKAKGQRPNIVWFLIDDMGYGDPGAFGGGEAIGAATPNMDRLAREGLKLTSTYSQPTCTPTRSAILTGRLPVRTGLTRPILAGDRVGKNPWSDEVSLAALLSDSGYTTVLSGKWHVGEAEGMRPHDVGFDEFYGFYPAQKELSQAFDKRRYPDLVLNPERLAALRAEGGSEALIHGWKGGKTEEASRITCLDDVADGDRKLKEFSIGKIKELAASGKPFFLEHAFMKVHADNFPSKAFEGASKSKFPYKDCVVEVDTYIGEIVSALEQAGVLENTFIFITSDNGPQRDSWPDAGYSPFRGAKSSAWEGGVRVPGIAYWKGMISPGRESDGLFDLMDLFNTCLALAGAGDKVPQDRYIDGICQTSFLLCDGGESCREKVFIWAEKDLMAMRMYEYKIHIKVMTTHAQWLDIDMTTVASVGIAPWLFNLYIDPKEEYPVGHRMNAFIAPMSAELKAHAATFKKFPPKDIGL</sequence>
<dbReference type="Pfam" id="PF00884">
    <property type="entry name" value="Sulfatase"/>
    <property type="match status" value="1"/>
</dbReference>
<dbReference type="PROSITE" id="PS00523">
    <property type="entry name" value="SULFATASE_1"/>
    <property type="match status" value="1"/>
</dbReference>
<evidence type="ECO:0000256" key="2">
    <source>
        <dbReference type="ARBA" id="ARBA00022723"/>
    </source>
</evidence>
<evidence type="ECO:0000256" key="1">
    <source>
        <dbReference type="ARBA" id="ARBA00008779"/>
    </source>
</evidence>
<feature type="domain" description="Sulfatase N-terminal" evidence="5">
    <location>
        <begin position="68"/>
        <end position="407"/>
    </location>
</feature>